<dbReference type="PANTHER" id="PTHR11439">
    <property type="entry name" value="GAG-POL-RELATED RETROTRANSPOSON"/>
    <property type="match status" value="1"/>
</dbReference>
<dbReference type="SUPFAM" id="SSF56672">
    <property type="entry name" value="DNA/RNA polymerases"/>
    <property type="match status" value="1"/>
</dbReference>
<protein>
    <submittedName>
        <fullName evidence="5">Tir-nbs resistance protein</fullName>
    </submittedName>
</protein>
<dbReference type="EMBL" id="VEPZ02001114">
    <property type="protein sequence ID" value="KAE8693655.1"/>
    <property type="molecule type" value="Genomic_DNA"/>
</dbReference>
<keyword evidence="2" id="KW-0479">Metal-binding</keyword>
<dbReference type="SMART" id="SM00343">
    <property type="entry name" value="ZnF_C2HC"/>
    <property type="match status" value="1"/>
</dbReference>
<dbReference type="GO" id="GO:0004190">
    <property type="term" value="F:aspartic-type endopeptidase activity"/>
    <property type="evidence" value="ECO:0007669"/>
    <property type="project" value="UniProtKB-KW"/>
</dbReference>
<dbReference type="Pfam" id="PF22936">
    <property type="entry name" value="Pol_BBD"/>
    <property type="match status" value="1"/>
</dbReference>
<dbReference type="SUPFAM" id="SSF57756">
    <property type="entry name" value="Retrovirus zinc finger-like domains"/>
    <property type="match status" value="1"/>
</dbReference>
<evidence type="ECO:0000256" key="2">
    <source>
        <dbReference type="PROSITE-ProRule" id="PRU00047"/>
    </source>
</evidence>
<evidence type="ECO:0000256" key="1">
    <source>
        <dbReference type="ARBA" id="ARBA00022750"/>
    </source>
</evidence>
<dbReference type="Gene3D" id="4.10.60.10">
    <property type="entry name" value="Zinc finger, CCHC-type"/>
    <property type="match status" value="1"/>
</dbReference>
<organism evidence="5 6">
    <name type="scientific">Hibiscus syriacus</name>
    <name type="common">Rose of Sharon</name>
    <dbReference type="NCBI Taxonomy" id="106335"/>
    <lineage>
        <taxon>Eukaryota</taxon>
        <taxon>Viridiplantae</taxon>
        <taxon>Streptophyta</taxon>
        <taxon>Embryophyta</taxon>
        <taxon>Tracheophyta</taxon>
        <taxon>Spermatophyta</taxon>
        <taxon>Magnoliopsida</taxon>
        <taxon>eudicotyledons</taxon>
        <taxon>Gunneridae</taxon>
        <taxon>Pentapetalae</taxon>
        <taxon>rosids</taxon>
        <taxon>malvids</taxon>
        <taxon>Malvales</taxon>
        <taxon>Malvaceae</taxon>
        <taxon>Malvoideae</taxon>
        <taxon>Hibiscus</taxon>
    </lineage>
</organism>
<dbReference type="Pfam" id="PF00098">
    <property type="entry name" value="zf-CCHC"/>
    <property type="match status" value="1"/>
</dbReference>
<keyword evidence="1" id="KW-0645">Protease</keyword>
<dbReference type="GO" id="GO:0008270">
    <property type="term" value="F:zinc ion binding"/>
    <property type="evidence" value="ECO:0007669"/>
    <property type="project" value="UniProtKB-KW"/>
</dbReference>
<dbReference type="PROSITE" id="PS50158">
    <property type="entry name" value="ZF_CCHC"/>
    <property type="match status" value="1"/>
</dbReference>
<dbReference type="InterPro" id="IPR036875">
    <property type="entry name" value="Znf_CCHC_sf"/>
</dbReference>
<sequence length="556" mass="62433">MFALKTTIEEEMLEHIRDAKTPKEAWDTFVTLFSKRNDTKLQLLENELLSMAQRDMAVAQYFHKVKSICREISELDPTAAIGEARIKRIIVHGLRPEYRGFVAAVQGWPTQPSLVEFENLLAGQEAMAKQMGGVSLKGEEEALYTSKSRGTFQRYTGNGSKKDGDKVKNYQGKGGPHLGGASKNRGNSRKFDGKCYNCGKMGHMAKDCWTKKKPVESNTATFCSKENSEDGWDAEALFATEEEELALTETTPERIDYKNDWIVDSGCSNHMTGDKQKLQNLSQYNGGRVVVTADNSRLPITHIGHVSYSKLSVMVKKSMLKGLPQLDVRTDTVCAGCQYVTPADSSLFVKANEGKLAIVLVYVDDLIITGDDEAEILQTKENLSVRFQMKELGQLKHFLGLEVDRTHEGIFLCQQKYAKDLLKRFGMLECKSTSTPMEPNIKMCAHEGKDLEDATMYRQLVGSLIYLTLTRPDISYAVGVMSWYMQNPKQSHLEAVRRILRYVKNTIDYGLLYKKGEDCKLVGYCDADYAGDHDTRKSTTGSNGSSREYMVDTVDE</sequence>
<dbReference type="PANTHER" id="PTHR11439:SF475">
    <property type="entry name" value="CYSTEINE-RICH RLK (RECEPTOR-LIKE PROTEIN KINASE) 8"/>
    <property type="match status" value="1"/>
</dbReference>
<name>A0A6A2ZRX5_HIBSY</name>
<dbReference type="InterPro" id="IPR043502">
    <property type="entry name" value="DNA/RNA_pol_sf"/>
</dbReference>
<gene>
    <name evidence="5" type="ORF">F3Y22_tig00110794pilonHSYRG00030</name>
</gene>
<evidence type="ECO:0000313" key="6">
    <source>
        <dbReference type="Proteomes" id="UP000436088"/>
    </source>
</evidence>
<feature type="region of interest" description="Disordered" evidence="3">
    <location>
        <begin position="534"/>
        <end position="556"/>
    </location>
</feature>
<keyword evidence="6" id="KW-1185">Reference proteome</keyword>
<accession>A0A6A2ZRX5</accession>
<proteinExistence type="predicted"/>
<dbReference type="Pfam" id="PF14223">
    <property type="entry name" value="Retrotran_gag_2"/>
    <property type="match status" value="1"/>
</dbReference>
<keyword evidence="2" id="KW-0862">Zinc</keyword>
<dbReference type="AlphaFoldDB" id="A0A6A2ZRX5"/>
<dbReference type="Proteomes" id="UP000436088">
    <property type="component" value="Unassembled WGS sequence"/>
</dbReference>
<dbReference type="InterPro" id="IPR013103">
    <property type="entry name" value="RVT_2"/>
</dbReference>
<keyword evidence="1" id="KW-0064">Aspartyl protease</keyword>
<evidence type="ECO:0000259" key="4">
    <source>
        <dbReference type="PROSITE" id="PS50158"/>
    </source>
</evidence>
<comment type="caution">
    <text evidence="5">The sequence shown here is derived from an EMBL/GenBank/DDBJ whole genome shotgun (WGS) entry which is preliminary data.</text>
</comment>
<dbReference type="InterPro" id="IPR001878">
    <property type="entry name" value="Znf_CCHC"/>
</dbReference>
<keyword evidence="2" id="KW-0863">Zinc-finger</keyword>
<dbReference type="InterPro" id="IPR054722">
    <property type="entry name" value="PolX-like_BBD"/>
</dbReference>
<dbReference type="Pfam" id="PF07727">
    <property type="entry name" value="RVT_2"/>
    <property type="match status" value="1"/>
</dbReference>
<dbReference type="GO" id="GO:0003676">
    <property type="term" value="F:nucleic acid binding"/>
    <property type="evidence" value="ECO:0007669"/>
    <property type="project" value="InterPro"/>
</dbReference>
<reference evidence="5" key="1">
    <citation type="submission" date="2019-09" db="EMBL/GenBank/DDBJ databases">
        <title>Draft genome information of white flower Hibiscus syriacus.</title>
        <authorList>
            <person name="Kim Y.-M."/>
        </authorList>
    </citation>
    <scope>NUCLEOTIDE SEQUENCE [LARGE SCALE GENOMIC DNA]</scope>
    <source>
        <strain evidence="5">YM2019G1</strain>
    </source>
</reference>
<feature type="domain" description="CCHC-type" evidence="4">
    <location>
        <begin position="194"/>
        <end position="208"/>
    </location>
</feature>
<keyword evidence="1" id="KW-0378">Hydrolase</keyword>
<evidence type="ECO:0000256" key="3">
    <source>
        <dbReference type="SAM" id="MobiDB-lite"/>
    </source>
</evidence>
<evidence type="ECO:0000313" key="5">
    <source>
        <dbReference type="EMBL" id="KAE8693655.1"/>
    </source>
</evidence>